<dbReference type="InterPro" id="IPR002711">
    <property type="entry name" value="HNH"/>
</dbReference>
<feature type="region of interest" description="Disordered" evidence="2">
    <location>
        <begin position="255"/>
        <end position="274"/>
    </location>
</feature>
<evidence type="ECO:0000256" key="2">
    <source>
        <dbReference type="SAM" id="MobiDB-lite"/>
    </source>
</evidence>
<accession>A0ABV5V2C8</accession>
<dbReference type="InterPro" id="IPR003870">
    <property type="entry name" value="DUF222"/>
</dbReference>
<evidence type="ECO:0000313" key="5">
    <source>
        <dbReference type="Proteomes" id="UP001589613"/>
    </source>
</evidence>
<evidence type="ECO:0000256" key="1">
    <source>
        <dbReference type="ARBA" id="ARBA00023450"/>
    </source>
</evidence>
<dbReference type="CDD" id="cd00085">
    <property type="entry name" value="HNHc"/>
    <property type="match status" value="1"/>
</dbReference>
<dbReference type="InterPro" id="IPR003615">
    <property type="entry name" value="HNH_nuc"/>
</dbReference>
<proteinExistence type="inferred from homology"/>
<comment type="similarity">
    <text evidence="1">Belongs to the Rv1128c/1148c/1588c/1702c/1945/3466 family.</text>
</comment>
<sequence>MGQTWGGEVLRTTAGAVVRQGALPPARLPGERVFGSLRAAGREAVMADLAAGDVALVQDADLDAALGATSTVAAAVERARVRLAVEATARGLPTAAGMGLADWLGLRCPELSRGVLQDLVRLAQAGQEAVHAPLVQGVLTGGMPLARAARLHRALTRIRGALAPGDYDRAVGLLADAGCNPVFEEADITRVTNRLLAACLPERDHEDRRTAQQQLRDVHESSLADGSVKRIILTFGQDGDYQAVRAILRSPLAAPATAEETAATGQQDTRTPGQRRYDALMTVLRRGVAGTKGEPTTPKATLLVTMDLDTLRRDLAATGGRVPGCGTTLEGDLVAAESVRRLACEADLIPLVLGGDGEVVDQGRRKRLVTPGQRVRLAVRDQGCTIPGCTVPATWCDAHHVVPWANGGRSDLSNYALLCPRHHTWVHEHGLTATITAHGVIWHLR</sequence>
<dbReference type="Proteomes" id="UP001589613">
    <property type="component" value="Unassembled WGS sequence"/>
</dbReference>
<keyword evidence="5" id="KW-1185">Reference proteome</keyword>
<protein>
    <submittedName>
        <fullName evidence="4">DUF222 domain-containing protein</fullName>
    </submittedName>
</protein>
<feature type="domain" description="HNH nuclease" evidence="3">
    <location>
        <begin position="374"/>
        <end position="424"/>
    </location>
</feature>
<feature type="compositionally biased region" description="Low complexity" evidence="2">
    <location>
        <begin position="255"/>
        <end position="264"/>
    </location>
</feature>
<dbReference type="EMBL" id="JBHMAX010000015">
    <property type="protein sequence ID" value="MFB9731878.1"/>
    <property type="molecule type" value="Genomic_DNA"/>
</dbReference>
<organism evidence="4 5">
    <name type="scientific">Ornithinimicrobium kibberense</name>
    <dbReference type="NCBI Taxonomy" id="282060"/>
    <lineage>
        <taxon>Bacteria</taxon>
        <taxon>Bacillati</taxon>
        <taxon>Actinomycetota</taxon>
        <taxon>Actinomycetes</taxon>
        <taxon>Micrococcales</taxon>
        <taxon>Ornithinimicrobiaceae</taxon>
        <taxon>Ornithinimicrobium</taxon>
    </lineage>
</organism>
<comment type="caution">
    <text evidence="4">The sequence shown here is derived from an EMBL/GenBank/DDBJ whole genome shotgun (WGS) entry which is preliminary data.</text>
</comment>
<dbReference type="RefSeq" id="WP_181409431.1">
    <property type="nucleotide sequence ID" value="NZ_JBHMAX010000015.1"/>
</dbReference>
<gene>
    <name evidence="4" type="ORF">ACFFN0_07470</name>
</gene>
<dbReference type="Gene3D" id="1.10.30.50">
    <property type="match status" value="1"/>
</dbReference>
<dbReference type="Pfam" id="PF02720">
    <property type="entry name" value="DUF222"/>
    <property type="match status" value="1"/>
</dbReference>
<name>A0ABV5V2C8_9MICO</name>
<reference evidence="4 5" key="1">
    <citation type="submission" date="2024-09" db="EMBL/GenBank/DDBJ databases">
        <authorList>
            <person name="Sun Q."/>
            <person name="Mori K."/>
        </authorList>
    </citation>
    <scope>NUCLEOTIDE SEQUENCE [LARGE SCALE GENOMIC DNA]</scope>
    <source>
        <strain evidence="4 5">JCM 12763</strain>
    </source>
</reference>
<evidence type="ECO:0000259" key="3">
    <source>
        <dbReference type="SMART" id="SM00507"/>
    </source>
</evidence>
<dbReference type="Pfam" id="PF01844">
    <property type="entry name" value="HNH"/>
    <property type="match status" value="1"/>
</dbReference>
<evidence type="ECO:0000313" key="4">
    <source>
        <dbReference type="EMBL" id="MFB9731878.1"/>
    </source>
</evidence>
<dbReference type="SMART" id="SM00507">
    <property type="entry name" value="HNHc"/>
    <property type="match status" value="1"/>
</dbReference>